<gene>
    <name evidence="2" type="ORF">MRATA1EN1_LOCUS16981</name>
</gene>
<keyword evidence="1" id="KW-1133">Transmembrane helix</keyword>
<keyword evidence="1" id="KW-0812">Transmembrane</keyword>
<dbReference type="EMBL" id="OX459963">
    <property type="protein sequence ID" value="CAI9168019.1"/>
    <property type="molecule type" value="Genomic_DNA"/>
</dbReference>
<accession>A0ABN8Z2L5</accession>
<keyword evidence="3" id="KW-1185">Reference proteome</keyword>
<name>A0ABN8Z2L5_RANTA</name>
<evidence type="ECO:0000256" key="1">
    <source>
        <dbReference type="SAM" id="Phobius"/>
    </source>
</evidence>
<reference evidence="2" key="1">
    <citation type="submission" date="2023-04" db="EMBL/GenBank/DDBJ databases">
        <authorList>
            <consortium name="ELIXIR-Norway"/>
        </authorList>
    </citation>
    <scope>NUCLEOTIDE SEQUENCE [LARGE SCALE GENOMIC DNA]</scope>
</reference>
<sequence length="100" mass="11300">MVKSGEWQGIFMFWKHHCARNGLERSRTICKETSSEIILSGFKKAVVIGIKGSRLQRFSNQLNTSAEETRQLGLAARFLTWAIGYTLCVLQQMVVLPLAL</sequence>
<feature type="transmembrane region" description="Helical" evidence="1">
    <location>
        <begin position="78"/>
        <end position="99"/>
    </location>
</feature>
<keyword evidence="1" id="KW-0472">Membrane</keyword>
<organism evidence="2 3">
    <name type="scientific">Rangifer tarandus platyrhynchus</name>
    <name type="common">Svalbard reindeer</name>
    <dbReference type="NCBI Taxonomy" id="3082113"/>
    <lineage>
        <taxon>Eukaryota</taxon>
        <taxon>Metazoa</taxon>
        <taxon>Chordata</taxon>
        <taxon>Craniata</taxon>
        <taxon>Vertebrata</taxon>
        <taxon>Euteleostomi</taxon>
        <taxon>Mammalia</taxon>
        <taxon>Eutheria</taxon>
        <taxon>Laurasiatheria</taxon>
        <taxon>Artiodactyla</taxon>
        <taxon>Ruminantia</taxon>
        <taxon>Pecora</taxon>
        <taxon>Cervidae</taxon>
        <taxon>Odocoileinae</taxon>
        <taxon>Rangifer</taxon>
    </lineage>
</organism>
<evidence type="ECO:0000313" key="2">
    <source>
        <dbReference type="EMBL" id="CAI9168019.1"/>
    </source>
</evidence>
<evidence type="ECO:0000313" key="3">
    <source>
        <dbReference type="Proteomes" id="UP001176941"/>
    </source>
</evidence>
<dbReference type="Proteomes" id="UP001176941">
    <property type="component" value="Chromosome 27"/>
</dbReference>
<proteinExistence type="predicted"/>
<protein>
    <submittedName>
        <fullName evidence="2">Uncharacterized protein</fullName>
    </submittedName>
</protein>